<reference evidence="2" key="1">
    <citation type="submission" date="2021-06" db="EMBL/GenBank/DDBJ databases">
        <authorList>
            <person name="Kallberg Y."/>
            <person name="Tangrot J."/>
            <person name="Rosling A."/>
        </authorList>
    </citation>
    <scope>NUCLEOTIDE SEQUENCE</scope>
    <source>
        <strain evidence="2">CL551</strain>
    </source>
</reference>
<sequence>TNTTLQDKETKTTAKHKDRRKIHTNRYRKQVEPNGGRRTQRNISYCPNDDRRLIHNEEAQRRKINEPESRQKLAKSMTVMKK</sequence>
<dbReference type="EMBL" id="CAJVPV010022198">
    <property type="protein sequence ID" value="CAG8720171.1"/>
    <property type="molecule type" value="Genomic_DNA"/>
</dbReference>
<organism evidence="2 3">
    <name type="scientific">Acaulospora morrowiae</name>
    <dbReference type="NCBI Taxonomy" id="94023"/>
    <lineage>
        <taxon>Eukaryota</taxon>
        <taxon>Fungi</taxon>
        <taxon>Fungi incertae sedis</taxon>
        <taxon>Mucoromycota</taxon>
        <taxon>Glomeromycotina</taxon>
        <taxon>Glomeromycetes</taxon>
        <taxon>Diversisporales</taxon>
        <taxon>Acaulosporaceae</taxon>
        <taxon>Acaulospora</taxon>
    </lineage>
</organism>
<keyword evidence="3" id="KW-1185">Reference proteome</keyword>
<evidence type="ECO:0000313" key="2">
    <source>
        <dbReference type="EMBL" id="CAG8720171.1"/>
    </source>
</evidence>
<feature type="non-terminal residue" evidence="2">
    <location>
        <position position="1"/>
    </location>
</feature>
<proteinExistence type="predicted"/>
<evidence type="ECO:0000313" key="3">
    <source>
        <dbReference type="Proteomes" id="UP000789342"/>
    </source>
</evidence>
<feature type="compositionally biased region" description="Basic residues" evidence="1">
    <location>
        <begin position="13"/>
        <end position="22"/>
    </location>
</feature>
<name>A0A9N9NBM8_9GLOM</name>
<gene>
    <name evidence="2" type="ORF">AMORRO_LOCUS13289</name>
</gene>
<feature type="region of interest" description="Disordered" evidence="1">
    <location>
        <begin position="1"/>
        <end position="22"/>
    </location>
</feature>
<dbReference type="Proteomes" id="UP000789342">
    <property type="component" value="Unassembled WGS sequence"/>
</dbReference>
<protein>
    <submittedName>
        <fullName evidence="2">9638_t:CDS:1</fullName>
    </submittedName>
</protein>
<feature type="region of interest" description="Disordered" evidence="1">
    <location>
        <begin position="57"/>
        <end position="82"/>
    </location>
</feature>
<comment type="caution">
    <text evidence="2">The sequence shown here is derived from an EMBL/GenBank/DDBJ whole genome shotgun (WGS) entry which is preliminary data.</text>
</comment>
<evidence type="ECO:0000256" key="1">
    <source>
        <dbReference type="SAM" id="MobiDB-lite"/>
    </source>
</evidence>
<accession>A0A9N9NBM8</accession>
<feature type="compositionally biased region" description="Basic and acidic residues" evidence="1">
    <location>
        <begin position="1"/>
        <end position="12"/>
    </location>
</feature>
<dbReference type="AlphaFoldDB" id="A0A9N9NBM8"/>
<feature type="compositionally biased region" description="Basic and acidic residues" evidence="1">
    <location>
        <begin position="57"/>
        <end position="71"/>
    </location>
</feature>